<dbReference type="GO" id="GO:0008408">
    <property type="term" value="F:3'-5' exonuclease activity"/>
    <property type="evidence" value="ECO:0007669"/>
    <property type="project" value="InterPro"/>
</dbReference>
<comment type="similarity">
    <text evidence="2 9">Belongs to the beta sliding clamp family.</text>
</comment>
<dbReference type="NCBIfam" id="TIGR00663">
    <property type="entry name" value="dnan"/>
    <property type="match status" value="1"/>
</dbReference>
<feature type="domain" description="DNA polymerase III beta sliding clamp C-terminal" evidence="12">
    <location>
        <begin position="247"/>
        <end position="368"/>
    </location>
</feature>
<evidence type="ECO:0000256" key="4">
    <source>
        <dbReference type="ARBA" id="ARBA00022679"/>
    </source>
</evidence>
<comment type="caution">
    <text evidence="13">The sequence shown here is derived from an EMBL/GenBank/DDBJ whole genome shotgun (WGS) entry which is preliminary data.</text>
</comment>
<dbReference type="InterPro" id="IPR022634">
    <property type="entry name" value="DNA_polIII_beta_N"/>
</dbReference>
<evidence type="ECO:0000259" key="11">
    <source>
        <dbReference type="Pfam" id="PF02767"/>
    </source>
</evidence>
<evidence type="ECO:0000259" key="10">
    <source>
        <dbReference type="Pfam" id="PF00712"/>
    </source>
</evidence>
<dbReference type="PANTHER" id="PTHR30478:SF0">
    <property type="entry name" value="BETA SLIDING CLAMP"/>
    <property type="match status" value="1"/>
</dbReference>
<evidence type="ECO:0000256" key="6">
    <source>
        <dbReference type="ARBA" id="ARBA00022705"/>
    </source>
</evidence>
<dbReference type="Pfam" id="PF00712">
    <property type="entry name" value="DNA_pol3_beta"/>
    <property type="match status" value="1"/>
</dbReference>
<dbReference type="Pfam" id="PF02767">
    <property type="entry name" value="DNA_pol3_beta_2"/>
    <property type="match status" value="1"/>
</dbReference>
<keyword evidence="4 9" id="KW-0808">Transferase</keyword>
<dbReference type="InterPro" id="IPR022635">
    <property type="entry name" value="DNA_polIII_beta_C"/>
</dbReference>
<dbReference type="GO" id="GO:0003887">
    <property type="term" value="F:DNA-directed DNA polymerase activity"/>
    <property type="evidence" value="ECO:0007669"/>
    <property type="project" value="UniProtKB-UniRule"/>
</dbReference>
<evidence type="ECO:0000259" key="12">
    <source>
        <dbReference type="Pfam" id="PF02768"/>
    </source>
</evidence>
<reference evidence="13 14" key="1">
    <citation type="journal article" date="2015" name="Nature">
        <title>rRNA introns, odd ribosomes, and small enigmatic genomes across a large radiation of phyla.</title>
        <authorList>
            <person name="Brown C.T."/>
            <person name="Hug L.A."/>
            <person name="Thomas B.C."/>
            <person name="Sharon I."/>
            <person name="Castelle C.J."/>
            <person name="Singh A."/>
            <person name="Wilkins M.J."/>
            <person name="Williams K.H."/>
            <person name="Banfield J.F."/>
        </authorList>
    </citation>
    <scope>NUCLEOTIDE SEQUENCE [LARGE SCALE GENOMIC DNA]</scope>
</reference>
<dbReference type="InterPro" id="IPR046938">
    <property type="entry name" value="DNA_clamp_sf"/>
</dbReference>
<keyword evidence="8" id="KW-0238">DNA-binding</keyword>
<dbReference type="SMART" id="SM00480">
    <property type="entry name" value="POL3Bc"/>
    <property type="match status" value="1"/>
</dbReference>
<dbReference type="GO" id="GO:0006271">
    <property type="term" value="P:DNA strand elongation involved in DNA replication"/>
    <property type="evidence" value="ECO:0007669"/>
    <property type="project" value="TreeGrafter"/>
</dbReference>
<keyword evidence="6 9" id="KW-0235">DNA replication</keyword>
<evidence type="ECO:0000256" key="2">
    <source>
        <dbReference type="ARBA" id="ARBA00010752"/>
    </source>
</evidence>
<comment type="subcellular location">
    <subcellularLocation>
        <location evidence="1 9">Cytoplasm</location>
    </subcellularLocation>
</comment>
<evidence type="ECO:0000256" key="3">
    <source>
        <dbReference type="ARBA" id="ARBA00022490"/>
    </source>
</evidence>
<evidence type="ECO:0000256" key="9">
    <source>
        <dbReference type="PIRNR" id="PIRNR000804"/>
    </source>
</evidence>
<sequence length="370" mass="41000">MKLQVLQENLEKAVSITTRFASTKAQLPILGNILLSAKKNKIFISSTNLEISASVQIGAKVEKEGEISIPAKVITDLVSNLPKETINLESEKEQLKVSTTGFSSTILGIDPTDFPKVPNTLNNKNTIVFSKKEISDSLNKVIFATSVDETRPILTGALFILDKDSLSLVATDGFRLSKKVIPLKDSKSEKKTVVIPKGVLGEINRGIFEADEILFDLEENEKQIIFGIEDTVLTSRLLEGEYPDFEKIIPKESNIKITLDKEEFLRAVKLASIFARESANVVKIKILKDLIKVSAESSAAGSQETKVDAKVDKGNTEEFEIAFNYRYIEDFLYSVVGEEIKMEFLNSTSAGVFRDTGDSNYLHLIMPVKI</sequence>
<dbReference type="Gene3D" id="3.70.10.10">
    <property type="match status" value="1"/>
</dbReference>
<evidence type="ECO:0000256" key="1">
    <source>
        <dbReference type="ARBA" id="ARBA00004496"/>
    </source>
</evidence>
<dbReference type="PANTHER" id="PTHR30478">
    <property type="entry name" value="DNA POLYMERASE III SUBUNIT BETA"/>
    <property type="match status" value="1"/>
</dbReference>
<evidence type="ECO:0000313" key="14">
    <source>
        <dbReference type="Proteomes" id="UP000034293"/>
    </source>
</evidence>
<feature type="domain" description="DNA polymerase III beta sliding clamp central" evidence="11">
    <location>
        <begin position="131"/>
        <end position="244"/>
    </location>
</feature>
<gene>
    <name evidence="13" type="ORF">UU02_C0015G0003</name>
</gene>
<evidence type="ECO:0000256" key="8">
    <source>
        <dbReference type="ARBA" id="ARBA00023125"/>
    </source>
</evidence>
<evidence type="ECO:0000256" key="5">
    <source>
        <dbReference type="ARBA" id="ARBA00022695"/>
    </source>
</evidence>
<dbReference type="GO" id="GO:0009360">
    <property type="term" value="C:DNA polymerase III complex"/>
    <property type="evidence" value="ECO:0007669"/>
    <property type="project" value="InterPro"/>
</dbReference>
<proteinExistence type="inferred from homology"/>
<keyword evidence="3 9" id="KW-0963">Cytoplasm</keyword>
<dbReference type="CDD" id="cd00140">
    <property type="entry name" value="beta_clamp"/>
    <property type="match status" value="1"/>
</dbReference>
<organism evidence="13 14">
    <name type="scientific">Candidatus Woesebacteria bacterium GW2011_GWA1_40_43</name>
    <dbReference type="NCBI Taxonomy" id="1618553"/>
    <lineage>
        <taxon>Bacteria</taxon>
        <taxon>Candidatus Woeseibacteriota</taxon>
    </lineage>
</organism>
<name>A0A0G0UWA1_9BACT</name>
<dbReference type="GO" id="GO:0005737">
    <property type="term" value="C:cytoplasm"/>
    <property type="evidence" value="ECO:0007669"/>
    <property type="project" value="UniProtKB-SubCell"/>
</dbReference>
<feature type="domain" description="DNA polymerase III beta sliding clamp N-terminal" evidence="10">
    <location>
        <begin position="1"/>
        <end position="117"/>
    </location>
</feature>
<dbReference type="AlphaFoldDB" id="A0A0G0UWA1"/>
<keyword evidence="7 9" id="KW-0239">DNA-directed DNA polymerase</keyword>
<dbReference type="SUPFAM" id="SSF55979">
    <property type="entry name" value="DNA clamp"/>
    <property type="match status" value="3"/>
</dbReference>
<evidence type="ECO:0000313" key="13">
    <source>
        <dbReference type="EMBL" id="KKR63950.1"/>
    </source>
</evidence>
<evidence type="ECO:0000256" key="7">
    <source>
        <dbReference type="ARBA" id="ARBA00022932"/>
    </source>
</evidence>
<keyword evidence="5 9" id="KW-0548">Nucleotidyltransferase</keyword>
<dbReference type="Gene3D" id="3.10.150.10">
    <property type="entry name" value="DNA Polymerase III, subunit A, domain 2"/>
    <property type="match status" value="1"/>
</dbReference>
<dbReference type="Pfam" id="PF02768">
    <property type="entry name" value="DNA_pol3_beta_3"/>
    <property type="match status" value="1"/>
</dbReference>
<dbReference type="Proteomes" id="UP000034293">
    <property type="component" value="Unassembled WGS sequence"/>
</dbReference>
<protein>
    <recommendedName>
        <fullName evidence="9">Beta sliding clamp</fullName>
    </recommendedName>
</protein>
<dbReference type="InterPro" id="IPR022637">
    <property type="entry name" value="DNA_polIII_beta_cen"/>
</dbReference>
<dbReference type="EMBL" id="LBZA01000015">
    <property type="protein sequence ID" value="KKR63950.1"/>
    <property type="molecule type" value="Genomic_DNA"/>
</dbReference>
<comment type="function">
    <text evidence="9">Confers DNA tethering and processivity to DNA polymerases and other proteins. Acts as a clamp, forming a ring around DNA (a reaction catalyzed by the clamp-loading complex) which diffuses in an ATP-independent manner freely and bidirectionally along dsDNA. Initially characterized for its ability to contact the catalytic subunit of DNA polymerase III (Pol III), a complex, multichain enzyme responsible for most of the replicative synthesis in bacteria; Pol III exhibits 3'-5' exonuclease proofreading activity. The beta chain is required for initiation of replication as well as for processivity of DNA replication.</text>
</comment>
<dbReference type="GO" id="GO:0003677">
    <property type="term" value="F:DNA binding"/>
    <property type="evidence" value="ECO:0007669"/>
    <property type="project" value="UniProtKB-UniRule"/>
</dbReference>
<dbReference type="PIRSF" id="PIRSF000804">
    <property type="entry name" value="DNA_pol_III_b"/>
    <property type="match status" value="1"/>
</dbReference>
<accession>A0A0G0UWA1</accession>
<dbReference type="InterPro" id="IPR001001">
    <property type="entry name" value="DNA_polIII_beta"/>
</dbReference>
<comment type="subunit">
    <text evidence="9">Forms a ring-shaped head-to-tail homodimer around DNA.</text>
</comment>